<evidence type="ECO:0000256" key="16">
    <source>
        <dbReference type="RuleBase" id="RU003808"/>
    </source>
</evidence>
<keyword evidence="8 15" id="KW-0106">Calcium</keyword>
<feature type="binding site" evidence="15">
    <location>
        <position position="388"/>
    </location>
    <ligand>
        <name>Ca(2+)</name>
        <dbReference type="ChEBI" id="CHEBI:29108"/>
    </ligand>
</feature>
<feature type="compositionally biased region" description="Acidic residues" evidence="17">
    <location>
        <begin position="797"/>
        <end position="810"/>
    </location>
</feature>
<evidence type="ECO:0000256" key="1">
    <source>
        <dbReference type="ARBA" id="ARBA00004141"/>
    </source>
</evidence>
<keyword evidence="11" id="KW-0406">Ion transport</keyword>
<dbReference type="GO" id="GO:0009582">
    <property type="term" value="P:detection of abiotic stimulus"/>
    <property type="evidence" value="ECO:0007669"/>
    <property type="project" value="UniProtKB-ARBA"/>
</dbReference>
<dbReference type="PANTHER" id="PTHR45628:SF1">
    <property type="entry name" value="VOLTAGE-DEPENDENT CALCIUM CHANNEL TYPE D SUBUNIT ALPHA-1"/>
    <property type="match status" value="1"/>
</dbReference>
<dbReference type="Gene3D" id="1.20.120.350">
    <property type="entry name" value="Voltage-gated potassium channels. Chain C"/>
    <property type="match status" value="2"/>
</dbReference>
<keyword evidence="3 16" id="KW-0109">Calcium transport</keyword>
<evidence type="ECO:0000256" key="4">
    <source>
        <dbReference type="ARBA" id="ARBA00022673"/>
    </source>
</evidence>
<feature type="transmembrane region" description="Helical" evidence="18">
    <location>
        <begin position="496"/>
        <end position="513"/>
    </location>
</feature>
<feature type="region of interest" description="Disordered" evidence="17">
    <location>
        <begin position="739"/>
        <end position="765"/>
    </location>
</feature>
<dbReference type="InterPro" id="IPR002077">
    <property type="entry name" value="VDCCAlpha1"/>
</dbReference>
<feature type="region of interest" description="Disordered" evidence="17">
    <location>
        <begin position="439"/>
        <end position="465"/>
    </location>
</feature>
<evidence type="ECO:0000256" key="10">
    <source>
        <dbReference type="ARBA" id="ARBA00022989"/>
    </source>
</evidence>
<accession>A0A1B0CKL8</accession>
<dbReference type="FunFam" id="1.10.287.70:FF:000107">
    <property type="entry name" value="Voltage-dependent L-type calcium channel subunit alpha"/>
    <property type="match status" value="1"/>
</dbReference>
<evidence type="ECO:0000313" key="21">
    <source>
        <dbReference type="Proteomes" id="UP000092461"/>
    </source>
</evidence>
<dbReference type="AlphaFoldDB" id="A0A1B0CKL8"/>
<dbReference type="SUPFAM" id="SSF81324">
    <property type="entry name" value="Voltage-gated potassium channels"/>
    <property type="match status" value="2"/>
</dbReference>
<name>A0A1B0CKL8_LUTLO</name>
<evidence type="ECO:0000256" key="8">
    <source>
        <dbReference type="ARBA" id="ARBA00022837"/>
    </source>
</evidence>
<dbReference type="PRINTS" id="PR00167">
    <property type="entry name" value="CACHANNEL"/>
</dbReference>
<dbReference type="FunFam" id="1.20.120.350:FF:000010">
    <property type="entry name" value="Voltage-dependent L-type calcium channel subunit alpha"/>
    <property type="match status" value="1"/>
</dbReference>
<dbReference type="Proteomes" id="UP000092461">
    <property type="component" value="Unassembled WGS sequence"/>
</dbReference>
<evidence type="ECO:0000256" key="18">
    <source>
        <dbReference type="SAM" id="Phobius"/>
    </source>
</evidence>
<feature type="region of interest" description="Disordered" evidence="17">
    <location>
        <begin position="1"/>
        <end position="25"/>
    </location>
</feature>
<keyword evidence="12 18" id="KW-0472">Membrane</keyword>
<feature type="region of interest" description="Disordered" evidence="17">
    <location>
        <begin position="797"/>
        <end position="816"/>
    </location>
</feature>
<dbReference type="GO" id="GO:0016324">
    <property type="term" value="C:apical plasma membrane"/>
    <property type="evidence" value="ECO:0007669"/>
    <property type="project" value="UniProtKB-ARBA"/>
</dbReference>
<dbReference type="InterPro" id="IPR005821">
    <property type="entry name" value="Ion_trans_dom"/>
</dbReference>
<evidence type="ECO:0000256" key="9">
    <source>
        <dbReference type="ARBA" id="ARBA00022882"/>
    </source>
</evidence>
<evidence type="ECO:0000256" key="13">
    <source>
        <dbReference type="ARBA" id="ARBA00023303"/>
    </source>
</evidence>
<dbReference type="Gene3D" id="1.10.287.70">
    <property type="match status" value="2"/>
</dbReference>
<dbReference type="InterPro" id="IPR005446">
    <property type="entry name" value="VDCC_L_a1su"/>
</dbReference>
<evidence type="ECO:0000256" key="2">
    <source>
        <dbReference type="ARBA" id="ARBA00022448"/>
    </source>
</evidence>
<dbReference type="PRINTS" id="PR01630">
    <property type="entry name" value="LVDCCALPHA1"/>
</dbReference>
<dbReference type="GO" id="GO:0008331">
    <property type="term" value="F:high voltage-gated calcium channel activity"/>
    <property type="evidence" value="ECO:0007669"/>
    <property type="project" value="TreeGrafter"/>
</dbReference>
<dbReference type="GO" id="GO:0046872">
    <property type="term" value="F:metal ion binding"/>
    <property type="evidence" value="ECO:0007669"/>
    <property type="project" value="UniProtKB-KW"/>
</dbReference>
<feature type="transmembrane region" description="Helical" evidence="18">
    <location>
        <begin position="625"/>
        <end position="644"/>
    </location>
</feature>
<evidence type="ECO:0000256" key="5">
    <source>
        <dbReference type="ARBA" id="ARBA00022692"/>
    </source>
</evidence>
<dbReference type="InterPro" id="IPR027359">
    <property type="entry name" value="Volt_channel_dom_sf"/>
</dbReference>
<reference evidence="20" key="1">
    <citation type="submission" date="2020-05" db="UniProtKB">
        <authorList>
            <consortium name="EnsemblMetazoa"/>
        </authorList>
    </citation>
    <scope>IDENTIFICATION</scope>
    <source>
        <strain evidence="20">Jacobina</strain>
    </source>
</reference>
<evidence type="ECO:0000256" key="14">
    <source>
        <dbReference type="ARBA" id="ARBA00061395"/>
    </source>
</evidence>
<evidence type="ECO:0000256" key="17">
    <source>
        <dbReference type="SAM" id="MobiDB-lite"/>
    </source>
</evidence>
<keyword evidence="2" id="KW-0813">Transport</keyword>
<keyword evidence="21" id="KW-1185">Reference proteome</keyword>
<dbReference type="GO" id="GO:0016322">
    <property type="term" value="P:neuron remodeling"/>
    <property type="evidence" value="ECO:0007669"/>
    <property type="project" value="UniProtKB-ARBA"/>
</dbReference>
<dbReference type="EnsemblMetazoa" id="LLOJ005155-RA">
    <property type="protein sequence ID" value="LLOJ005155-PA"/>
    <property type="gene ID" value="LLOJ005155"/>
</dbReference>
<feature type="transmembrane region" description="Helical" evidence="18">
    <location>
        <begin position="294"/>
        <end position="317"/>
    </location>
</feature>
<feature type="region of interest" description="Disordered" evidence="17">
    <location>
        <begin position="101"/>
        <end position="138"/>
    </location>
</feature>
<feature type="domain" description="Ion transport" evidence="19">
    <location>
        <begin position="495"/>
        <end position="733"/>
    </location>
</feature>
<comment type="function">
    <text evidence="16">Voltage-sensitive calcium channels (VSCC) mediate the entry of calcium ions into excitable cells and are also involved in a variety of calcium-dependent processes, including muscle contraction, hormone or neurotransmitter release, gene expression, cell motility, cell division and cell death.</text>
</comment>
<dbReference type="Pfam" id="PF00520">
    <property type="entry name" value="Ion_trans"/>
    <property type="match status" value="2"/>
</dbReference>
<dbReference type="GO" id="GO:0050906">
    <property type="term" value="P:detection of stimulus involved in sensory perception"/>
    <property type="evidence" value="ECO:0007669"/>
    <property type="project" value="UniProtKB-ARBA"/>
</dbReference>
<feature type="region of interest" description="Disordered" evidence="17">
    <location>
        <begin position="38"/>
        <end position="60"/>
    </location>
</feature>
<feature type="transmembrane region" description="Helical" evidence="18">
    <location>
        <begin position="167"/>
        <end position="185"/>
    </location>
</feature>
<proteinExistence type="inferred from homology"/>
<dbReference type="VEuPathDB" id="VectorBase:LLONM1_004985"/>
<feature type="transmembrane region" description="Helical" evidence="18">
    <location>
        <begin position="238"/>
        <end position="257"/>
    </location>
</feature>
<dbReference type="GO" id="GO:0019722">
    <property type="term" value="P:calcium-mediated signaling"/>
    <property type="evidence" value="ECO:0007669"/>
    <property type="project" value="UniProtKB-ARBA"/>
</dbReference>
<dbReference type="VEuPathDB" id="VectorBase:LLOJ005155"/>
<evidence type="ECO:0000256" key="15">
    <source>
        <dbReference type="PIRSR" id="PIRSR602077-1"/>
    </source>
</evidence>
<feature type="transmembrane region" description="Helical" evidence="18">
    <location>
        <begin position="205"/>
        <end position="226"/>
    </location>
</feature>
<comment type="similarity">
    <text evidence="14 16">Belongs to the calcium channel alpha-1 subunit (TC 1.A.1.11) family.</text>
</comment>
<feature type="domain" description="Ion transport" evidence="19">
    <location>
        <begin position="165"/>
        <end position="440"/>
    </location>
</feature>
<dbReference type="EMBL" id="AJWK01016432">
    <property type="status" value="NOT_ANNOTATED_CDS"/>
    <property type="molecule type" value="Genomic_DNA"/>
</dbReference>
<keyword evidence="5 18" id="KW-0812">Transmembrane</keyword>
<keyword evidence="10 18" id="KW-1133">Transmembrane helix</keyword>
<evidence type="ECO:0000259" key="19">
    <source>
        <dbReference type="Pfam" id="PF00520"/>
    </source>
</evidence>
<keyword evidence="9 16" id="KW-0851">Voltage-gated channel</keyword>
<feature type="transmembrane region" description="Helical" evidence="18">
    <location>
        <begin position="690"/>
        <end position="717"/>
    </location>
</feature>
<protein>
    <recommendedName>
        <fullName evidence="16">Voltage-dependent L-type calcium channel subunit alpha</fullName>
    </recommendedName>
</protein>
<dbReference type="FunFam" id="1.10.287.70:FF:000007">
    <property type="entry name" value="Voltage-dependent L-type calcium channel subunit alpha"/>
    <property type="match status" value="1"/>
</dbReference>
<keyword evidence="13" id="KW-0407">Ion channel</keyword>
<evidence type="ECO:0000256" key="7">
    <source>
        <dbReference type="ARBA" id="ARBA00022737"/>
    </source>
</evidence>
<dbReference type="FunFam" id="1.20.120.350:FF:000001">
    <property type="entry name" value="Voltage-dependent L-type calcium channel subunit alpha"/>
    <property type="match status" value="1"/>
</dbReference>
<dbReference type="GO" id="GO:0042045">
    <property type="term" value="P:epithelial fluid transport"/>
    <property type="evidence" value="ECO:0007669"/>
    <property type="project" value="UniProtKB-ARBA"/>
</dbReference>
<dbReference type="GO" id="GO:0098703">
    <property type="term" value="P:calcium ion import across plasma membrane"/>
    <property type="evidence" value="ECO:0007669"/>
    <property type="project" value="TreeGrafter"/>
</dbReference>
<evidence type="ECO:0000313" key="20">
    <source>
        <dbReference type="EnsemblMetazoa" id="LLOJ005155-PA"/>
    </source>
</evidence>
<keyword evidence="4 16" id="KW-0107">Calcium channel</keyword>
<organism evidence="20 21">
    <name type="scientific">Lutzomyia longipalpis</name>
    <name type="common">Sand fly</name>
    <dbReference type="NCBI Taxonomy" id="7200"/>
    <lineage>
        <taxon>Eukaryota</taxon>
        <taxon>Metazoa</taxon>
        <taxon>Ecdysozoa</taxon>
        <taxon>Arthropoda</taxon>
        <taxon>Hexapoda</taxon>
        <taxon>Insecta</taxon>
        <taxon>Pterygota</taxon>
        <taxon>Neoptera</taxon>
        <taxon>Endopterygota</taxon>
        <taxon>Diptera</taxon>
        <taxon>Nematocera</taxon>
        <taxon>Psychodoidea</taxon>
        <taxon>Psychodidae</taxon>
        <taxon>Lutzomyia</taxon>
        <taxon>Lutzomyia</taxon>
    </lineage>
</organism>
<evidence type="ECO:0000256" key="12">
    <source>
        <dbReference type="ARBA" id="ARBA00023136"/>
    </source>
</evidence>
<feature type="compositionally biased region" description="Basic residues" evidence="17">
    <location>
        <begin position="125"/>
        <end position="134"/>
    </location>
</feature>
<dbReference type="InterPro" id="IPR050599">
    <property type="entry name" value="VDCC_alpha-1_subunit"/>
</dbReference>
<evidence type="ECO:0000256" key="6">
    <source>
        <dbReference type="ARBA" id="ARBA00022723"/>
    </source>
</evidence>
<sequence>MTGKEGAGGAIDDLSGVTGPEKGRDCDNCVGLSEKESDQVAAEWEKRESISRKRDTDSVRSRLFRRRAGGSCVSASVSGVWQTTLGVTTAMTTAAAAVSLEGVGPEAPPPPMTSEDGAQTAPKGAPKRPVRRSGKPPPDRPVRALFCLGLKNPIRKLCIDIVEWKPFEYLILLTIFANCVALAVYTPYPNSDSNTTNAALEKIEYVFLVIFTAECVMKLIAYGFLLHPGAYLRNGWNLLDFTIVVIGMISTALSNLMKEGFDVKALRAFRVLRPLRLVSGVPSLQVVLNSILRAMIPLLHIALLVLFVIIIYAIVGLELFSGKMHKTCFDNSTGLPMDDPHPCGEDGFRCESIGLVCRYYWEGPNSGITNFDNFGLAMLTVFQCVTLEGWTDVMYDIEDAMGNTWQWAYFISMVILGAFFVMNLILGVLSGEFSKERTKAKNRGGEPGGAPLDSTEQLGEEVDAKQESWMRKRKKSLERVNRRLRRACRKAVKSQAFYWLIIVLVFLNTGVLATEHYNQPPWLDDFQEVTNMFFVALFTMEMVLKMYSLGFQGYFVSLFNRFDCFVVIGSIGEMVLTNTHVMPPLGVSVLRCVRLLRVFKVTKYWRALSNLVASLLNSIQSIASLLLLLFLFIVIFALLGMQVFGGKFNFDNTVDKPRSNFDSFWQSLLTVFQILTGEDWNMVMYDGIKAYGGVASIGIMACIYFIILFICGNYILLNVFLAIAVDNLADADSLTTIEKEEGAEEGEEAKVQNAKPSRSPSPILDDLGDLGDEFDVTENFSEHEEETISETRIRLQEEEEFEEEEEEEEVTHEVTARPRRLSDVSIKKVKKAIPRGKAFFLIPHTNRWR</sequence>
<feature type="transmembrane region" description="Helical" evidence="18">
    <location>
        <begin position="533"/>
        <end position="551"/>
    </location>
</feature>
<dbReference type="GO" id="GO:0016323">
    <property type="term" value="C:basolateral plasma membrane"/>
    <property type="evidence" value="ECO:0007669"/>
    <property type="project" value="UniProtKB-ARBA"/>
</dbReference>
<dbReference type="GO" id="GO:0005891">
    <property type="term" value="C:voltage-gated calcium channel complex"/>
    <property type="evidence" value="ECO:0007669"/>
    <property type="project" value="InterPro"/>
</dbReference>
<keyword evidence="6 15" id="KW-0479">Metal-binding</keyword>
<dbReference type="GO" id="GO:0009581">
    <property type="term" value="P:detection of external stimulus"/>
    <property type="evidence" value="ECO:0007669"/>
    <property type="project" value="UniProtKB-ARBA"/>
</dbReference>
<evidence type="ECO:0000256" key="3">
    <source>
        <dbReference type="ARBA" id="ARBA00022568"/>
    </source>
</evidence>
<evidence type="ECO:0000256" key="11">
    <source>
        <dbReference type="ARBA" id="ARBA00023065"/>
    </source>
</evidence>
<dbReference type="PANTHER" id="PTHR45628">
    <property type="entry name" value="VOLTAGE-DEPENDENT CALCIUM CHANNEL TYPE A SUBUNIT ALPHA-1"/>
    <property type="match status" value="1"/>
</dbReference>
<keyword evidence="7" id="KW-0677">Repeat</keyword>
<comment type="subcellular location">
    <subcellularLocation>
        <location evidence="1 16">Membrane</location>
        <topology evidence="1 16">Multi-pass membrane protein</topology>
    </subcellularLocation>
</comment>
<feature type="binding site" evidence="15">
    <location>
        <position position="678"/>
    </location>
    <ligand>
        <name>Ca(2+)</name>
        <dbReference type="ChEBI" id="CHEBI:29108"/>
    </ligand>
</feature>
<feature type="transmembrane region" description="Helical" evidence="18">
    <location>
        <begin position="407"/>
        <end position="429"/>
    </location>
</feature>